<dbReference type="InterPro" id="IPR036901">
    <property type="entry name" value="Asp/Orn_carbamoylTrfase_sf"/>
</dbReference>
<reference evidence="6" key="1">
    <citation type="submission" date="2023-03" db="EMBL/GenBank/DDBJ databases">
        <authorList>
            <person name="Steffen K."/>
            <person name="Cardenas P."/>
        </authorList>
    </citation>
    <scope>NUCLEOTIDE SEQUENCE</scope>
</reference>
<sequence length="171" mass="19056">MTIQEKFGRIEGIKLTYIGVHNNVCNSLITAGLKTGMEVTVAAPEINPAAVDEELYEAARKAGTYKASDQLHQAVANSDVVYTDTWVDMEFFTDPAFKEEKERRIKTLSPYQLNAELLAGQDVLVMHCLPAHRGYEISGEIVEDPRSIMFDQSENRLHSMKGLILKLLGAL</sequence>
<evidence type="ECO:0000313" key="7">
    <source>
        <dbReference type="Proteomes" id="UP001174909"/>
    </source>
</evidence>
<organism evidence="6 7">
    <name type="scientific">Geodia barretti</name>
    <name type="common">Barrett's horny sponge</name>
    <dbReference type="NCBI Taxonomy" id="519541"/>
    <lineage>
        <taxon>Eukaryota</taxon>
        <taxon>Metazoa</taxon>
        <taxon>Porifera</taxon>
        <taxon>Demospongiae</taxon>
        <taxon>Heteroscleromorpha</taxon>
        <taxon>Tetractinellida</taxon>
        <taxon>Astrophorina</taxon>
        <taxon>Geodiidae</taxon>
        <taxon>Geodia</taxon>
    </lineage>
</organism>
<dbReference type="GO" id="GO:0004585">
    <property type="term" value="F:ornithine carbamoyltransferase activity"/>
    <property type="evidence" value="ECO:0007669"/>
    <property type="project" value="UniProtKB-EC"/>
</dbReference>
<comment type="caution">
    <text evidence="6">The sequence shown here is derived from an EMBL/GenBank/DDBJ whole genome shotgun (WGS) entry which is preliminary data.</text>
</comment>
<dbReference type="GO" id="GO:0019240">
    <property type="term" value="P:citrulline biosynthetic process"/>
    <property type="evidence" value="ECO:0007669"/>
    <property type="project" value="TreeGrafter"/>
</dbReference>
<dbReference type="SUPFAM" id="SSF53671">
    <property type="entry name" value="Aspartate/ornithine carbamoyltransferase"/>
    <property type="match status" value="1"/>
</dbReference>
<dbReference type="Pfam" id="PF00185">
    <property type="entry name" value="OTCace"/>
    <property type="match status" value="1"/>
</dbReference>
<evidence type="ECO:0000256" key="3">
    <source>
        <dbReference type="ARBA" id="ARBA00022679"/>
    </source>
</evidence>
<dbReference type="InterPro" id="IPR006131">
    <property type="entry name" value="Asp_carbamoyltransf_Asp/Orn-bd"/>
</dbReference>
<evidence type="ECO:0000313" key="6">
    <source>
        <dbReference type="EMBL" id="CAI8011101.1"/>
    </source>
</evidence>
<comment type="similarity">
    <text evidence="1">Belongs to the aspartate/ornithine carbamoyltransferase superfamily. OTCase family.</text>
</comment>
<keyword evidence="7" id="KW-1185">Reference proteome</keyword>
<dbReference type="PANTHER" id="PTHR45753:SF3">
    <property type="entry name" value="ORNITHINE TRANSCARBAMYLASE, MITOCHONDRIAL"/>
    <property type="match status" value="1"/>
</dbReference>
<dbReference type="FunFam" id="3.40.50.1370:FF:000008">
    <property type="entry name" value="Ornithine carbamoyltransferase"/>
    <property type="match status" value="1"/>
</dbReference>
<dbReference type="Gene3D" id="3.40.50.1370">
    <property type="entry name" value="Aspartate/ornithine carbamoyltransferase"/>
    <property type="match status" value="1"/>
</dbReference>
<evidence type="ECO:0000259" key="5">
    <source>
        <dbReference type="Pfam" id="PF00185"/>
    </source>
</evidence>
<accession>A0AA35RI68</accession>
<gene>
    <name evidence="6" type="ORF">GBAR_LOCUS7226</name>
</gene>
<dbReference type="EC" id="2.1.3.3" evidence="2"/>
<dbReference type="GO" id="GO:0042450">
    <property type="term" value="P:L-arginine biosynthetic process via ornithine"/>
    <property type="evidence" value="ECO:0007669"/>
    <property type="project" value="TreeGrafter"/>
</dbReference>
<evidence type="ECO:0000256" key="1">
    <source>
        <dbReference type="ARBA" id="ARBA00007805"/>
    </source>
</evidence>
<dbReference type="GO" id="GO:0016597">
    <property type="term" value="F:amino acid binding"/>
    <property type="evidence" value="ECO:0007669"/>
    <property type="project" value="InterPro"/>
</dbReference>
<dbReference type="InterPro" id="IPR006130">
    <property type="entry name" value="Asp/Orn_carbamoylTrfase"/>
</dbReference>
<name>A0AA35RI68_GEOBA</name>
<feature type="domain" description="Aspartate/ornithine carbamoyltransferase Asp/Orn-binding" evidence="5">
    <location>
        <begin position="11"/>
        <end position="165"/>
    </location>
</feature>
<keyword evidence="3 4" id="KW-0808">Transferase</keyword>
<dbReference type="AlphaFoldDB" id="A0AA35RI68"/>
<evidence type="ECO:0000256" key="2">
    <source>
        <dbReference type="ARBA" id="ARBA00013007"/>
    </source>
</evidence>
<proteinExistence type="inferred from homology"/>
<evidence type="ECO:0000256" key="4">
    <source>
        <dbReference type="RuleBase" id="RU003634"/>
    </source>
</evidence>
<dbReference type="PANTHER" id="PTHR45753">
    <property type="entry name" value="ORNITHINE CARBAMOYLTRANSFERASE, MITOCHONDRIAL"/>
    <property type="match status" value="1"/>
</dbReference>
<dbReference type="EMBL" id="CASHTH010001080">
    <property type="protein sequence ID" value="CAI8011101.1"/>
    <property type="molecule type" value="Genomic_DNA"/>
</dbReference>
<protein>
    <recommendedName>
        <fullName evidence="2">ornithine carbamoyltransferase</fullName>
        <ecNumber evidence="2">2.1.3.3</ecNumber>
    </recommendedName>
</protein>
<dbReference type="Proteomes" id="UP001174909">
    <property type="component" value="Unassembled WGS sequence"/>
</dbReference>
<dbReference type="PRINTS" id="PR00100">
    <property type="entry name" value="AOTCASE"/>
</dbReference>